<protein>
    <submittedName>
        <fullName evidence="1">Uncharacterized protein</fullName>
    </submittedName>
</protein>
<evidence type="ECO:0000313" key="1">
    <source>
        <dbReference type="EMBL" id="PNX72428.1"/>
    </source>
</evidence>
<gene>
    <name evidence="2" type="ORF">L195_g026484</name>
    <name evidence="1" type="ORF">L195_g028318</name>
</gene>
<sequence length="202" mass="21598">MIQSISCESLLQRSNPSEKKSQLHGGDSELTEIEVLPLQTQIDLPRIVRKAMLTKAATKSPEEVAKLQKEFDRDLKPRLIPDGIVAASKLAVGRNSAAAPASAAAPPNLHLYCAKKLLFVCFFMPVVTFALDISGPPQSMSLQPIQPGIEAARSYSLSICVLCTSDHSLPSSVVGVTCPPTSVWFVHKPHPIGSATTDNGGE</sequence>
<dbReference type="AlphaFoldDB" id="A0A2K3L1M9"/>
<organism evidence="1 3">
    <name type="scientific">Trifolium pratense</name>
    <name type="common">Red clover</name>
    <dbReference type="NCBI Taxonomy" id="57577"/>
    <lineage>
        <taxon>Eukaryota</taxon>
        <taxon>Viridiplantae</taxon>
        <taxon>Streptophyta</taxon>
        <taxon>Embryophyta</taxon>
        <taxon>Tracheophyta</taxon>
        <taxon>Spermatophyta</taxon>
        <taxon>Magnoliopsida</taxon>
        <taxon>eudicotyledons</taxon>
        <taxon>Gunneridae</taxon>
        <taxon>Pentapetalae</taxon>
        <taxon>rosids</taxon>
        <taxon>fabids</taxon>
        <taxon>Fabales</taxon>
        <taxon>Fabaceae</taxon>
        <taxon>Papilionoideae</taxon>
        <taxon>50 kb inversion clade</taxon>
        <taxon>NPAAA clade</taxon>
        <taxon>Hologalegina</taxon>
        <taxon>IRL clade</taxon>
        <taxon>Trifolieae</taxon>
        <taxon>Trifolium</taxon>
    </lineage>
</organism>
<reference evidence="1 3" key="1">
    <citation type="journal article" date="2014" name="Am. J. Bot.">
        <title>Genome assembly and annotation for red clover (Trifolium pratense; Fabaceae).</title>
        <authorList>
            <person name="Istvanek J."/>
            <person name="Jaros M."/>
            <person name="Krenek A."/>
            <person name="Repkova J."/>
        </authorList>
    </citation>
    <scope>NUCLEOTIDE SEQUENCE [LARGE SCALE GENOMIC DNA]</scope>
    <source>
        <strain evidence="3">cv. Tatra</strain>
        <tissue evidence="1">Young leaves</tissue>
    </source>
</reference>
<evidence type="ECO:0000313" key="3">
    <source>
        <dbReference type="Proteomes" id="UP000236291"/>
    </source>
</evidence>
<dbReference type="EMBL" id="ASHM01022287">
    <property type="protein sequence ID" value="PNY03161.1"/>
    <property type="molecule type" value="Genomic_DNA"/>
</dbReference>
<comment type="caution">
    <text evidence="1">The sequence shown here is derived from an EMBL/GenBank/DDBJ whole genome shotgun (WGS) entry which is preliminary data.</text>
</comment>
<proteinExistence type="predicted"/>
<evidence type="ECO:0000313" key="2">
    <source>
        <dbReference type="EMBL" id="PNY03161.1"/>
    </source>
</evidence>
<accession>A0A2K3L1M9</accession>
<dbReference type="EMBL" id="ASHM01024637">
    <property type="protein sequence ID" value="PNX72428.1"/>
    <property type="molecule type" value="Genomic_DNA"/>
</dbReference>
<name>A0A2K3L1M9_TRIPR</name>
<dbReference type="Proteomes" id="UP000236291">
    <property type="component" value="Unassembled WGS sequence"/>
</dbReference>
<reference evidence="1 3" key="2">
    <citation type="journal article" date="2017" name="Front. Plant Sci.">
        <title>Gene Classification and Mining of Molecular Markers Useful in Red Clover (Trifolium pratense) Breeding.</title>
        <authorList>
            <person name="Istvanek J."/>
            <person name="Dluhosova J."/>
            <person name="Dluhos P."/>
            <person name="Patkova L."/>
            <person name="Nedelnik J."/>
            <person name="Repkova J."/>
        </authorList>
    </citation>
    <scope>NUCLEOTIDE SEQUENCE [LARGE SCALE GENOMIC DNA]</scope>
    <source>
        <strain evidence="3">cv. Tatra</strain>
        <tissue evidence="1">Young leaves</tissue>
    </source>
</reference>